<dbReference type="InterPro" id="IPR011639">
    <property type="entry name" value="MethylTrfase_TaqI-like_dom"/>
</dbReference>
<keyword evidence="6" id="KW-0238">DNA-binding</keyword>
<reference evidence="9" key="2">
    <citation type="journal article" date="2021" name="PeerJ">
        <title>Extensive microbial diversity within the chicken gut microbiome revealed by metagenomics and culture.</title>
        <authorList>
            <person name="Gilroy R."/>
            <person name="Ravi A."/>
            <person name="Getino M."/>
            <person name="Pursley I."/>
            <person name="Horton D.L."/>
            <person name="Alikhan N.F."/>
            <person name="Baker D."/>
            <person name="Gharbi K."/>
            <person name="Hall N."/>
            <person name="Watson M."/>
            <person name="Adriaenssens E.M."/>
            <person name="Foster-Nyarko E."/>
            <person name="Jarju S."/>
            <person name="Secka A."/>
            <person name="Antonio M."/>
            <person name="Oren A."/>
            <person name="Chaudhuri R.R."/>
            <person name="La Ragione R."/>
            <person name="Hildebrand F."/>
            <person name="Pallen M.J."/>
        </authorList>
    </citation>
    <scope>NUCLEOTIDE SEQUENCE</scope>
    <source>
        <strain evidence="9">35461</strain>
    </source>
</reference>
<evidence type="ECO:0000256" key="1">
    <source>
        <dbReference type="ARBA" id="ARBA00011900"/>
    </source>
</evidence>
<evidence type="ECO:0000259" key="8">
    <source>
        <dbReference type="Pfam" id="PF07669"/>
    </source>
</evidence>
<sequence>MEQPETKRNPDVLECLANLSNDEVFTPPRVANAMLDLLPQDLFRDPKATFLDPCCKSGVFLREIAKRLIVGLEPVFPDLQKRLDHIFQKQLFGFAITGLTAFVARRTVYCTKFADGDYAISHFDTPEGNILLPPAEHVWKGERCKICGASYEVFEDRTESHAYAFIHGINPETVFDMKFDVIIGNPPYQLDDSSDSASATPIYNLFVEKAIALNPKHVVMIIPARWFTGGKGLADFRDMMFHDERLATIVDYFDSKLCFGREVDISGGICYFHWQHNHTGPCVFRNVTNNGISETTRPLLEVGVDGFIRFNKALSIIRKVRERREHSFSLLVSERRPFGLTTQVLGHVTKERQDVRIYVSKNVTSEKRYIARADVPERQSWVDRWKVLCGRAYGERDAFPYFALGKPFLAEPKSCCSETYIVLGVYNDRTKAENVMSYVRTRFFRFLVLLLKNTQDAPRRVYKLVPMQDFSKAWTDAELYAKYGLTDEEIAFIESMVKPMEV</sequence>
<evidence type="ECO:0000256" key="7">
    <source>
        <dbReference type="ARBA" id="ARBA00047942"/>
    </source>
</evidence>
<dbReference type="Proteomes" id="UP000886845">
    <property type="component" value="Unassembled WGS sequence"/>
</dbReference>
<evidence type="ECO:0000313" key="10">
    <source>
        <dbReference type="Proteomes" id="UP000886845"/>
    </source>
</evidence>
<dbReference type="Gene3D" id="3.40.50.150">
    <property type="entry name" value="Vaccinia Virus protein VP39"/>
    <property type="match status" value="1"/>
</dbReference>
<evidence type="ECO:0000256" key="5">
    <source>
        <dbReference type="ARBA" id="ARBA00022747"/>
    </source>
</evidence>
<dbReference type="GO" id="GO:0032259">
    <property type="term" value="P:methylation"/>
    <property type="evidence" value="ECO:0007669"/>
    <property type="project" value="UniProtKB-KW"/>
</dbReference>
<dbReference type="Pfam" id="PF07669">
    <property type="entry name" value="Eco57I"/>
    <property type="match status" value="1"/>
</dbReference>
<evidence type="ECO:0000256" key="2">
    <source>
        <dbReference type="ARBA" id="ARBA00022603"/>
    </source>
</evidence>
<dbReference type="InterPro" id="IPR029063">
    <property type="entry name" value="SAM-dependent_MTases_sf"/>
</dbReference>
<evidence type="ECO:0000256" key="4">
    <source>
        <dbReference type="ARBA" id="ARBA00022691"/>
    </source>
</evidence>
<comment type="catalytic activity">
    <reaction evidence="7">
        <text>a 2'-deoxyadenosine in DNA + S-adenosyl-L-methionine = an N(6)-methyl-2'-deoxyadenosine in DNA + S-adenosyl-L-homocysteine + H(+)</text>
        <dbReference type="Rhea" id="RHEA:15197"/>
        <dbReference type="Rhea" id="RHEA-COMP:12418"/>
        <dbReference type="Rhea" id="RHEA-COMP:12419"/>
        <dbReference type="ChEBI" id="CHEBI:15378"/>
        <dbReference type="ChEBI" id="CHEBI:57856"/>
        <dbReference type="ChEBI" id="CHEBI:59789"/>
        <dbReference type="ChEBI" id="CHEBI:90615"/>
        <dbReference type="ChEBI" id="CHEBI:90616"/>
        <dbReference type="EC" id="2.1.1.72"/>
    </reaction>
</comment>
<protein>
    <recommendedName>
        <fullName evidence="1">site-specific DNA-methyltransferase (adenine-specific)</fullName>
        <ecNumber evidence="1">2.1.1.72</ecNumber>
    </recommendedName>
</protein>
<reference evidence="9" key="1">
    <citation type="submission" date="2020-10" db="EMBL/GenBank/DDBJ databases">
        <authorList>
            <person name="Gilroy R."/>
        </authorList>
    </citation>
    <scope>NUCLEOTIDE SEQUENCE</scope>
    <source>
        <strain evidence="9">35461</strain>
    </source>
</reference>
<dbReference type="GO" id="GO:0009307">
    <property type="term" value="P:DNA restriction-modification system"/>
    <property type="evidence" value="ECO:0007669"/>
    <property type="project" value="UniProtKB-KW"/>
</dbReference>
<dbReference type="InterPro" id="IPR002052">
    <property type="entry name" value="DNA_methylase_N6_adenine_CS"/>
</dbReference>
<dbReference type="EMBL" id="DVOR01000247">
    <property type="protein sequence ID" value="HIV10027.1"/>
    <property type="molecule type" value="Genomic_DNA"/>
</dbReference>
<gene>
    <name evidence="9" type="ORF">IAC79_07935</name>
</gene>
<dbReference type="GO" id="GO:0009007">
    <property type="term" value="F:site-specific DNA-methyltransferase (adenine-specific) activity"/>
    <property type="evidence" value="ECO:0007669"/>
    <property type="project" value="UniProtKB-EC"/>
</dbReference>
<proteinExistence type="predicted"/>
<dbReference type="PROSITE" id="PS00092">
    <property type="entry name" value="N6_MTASE"/>
    <property type="match status" value="1"/>
</dbReference>
<dbReference type="AlphaFoldDB" id="A0A9D1NPC0"/>
<keyword evidence="2 9" id="KW-0489">Methyltransferase</keyword>
<evidence type="ECO:0000256" key="6">
    <source>
        <dbReference type="ARBA" id="ARBA00023125"/>
    </source>
</evidence>
<dbReference type="PANTHER" id="PTHR33841:SF6">
    <property type="entry name" value="TYPE II METHYLTRANSFERASE M.HINDII"/>
    <property type="match status" value="1"/>
</dbReference>
<evidence type="ECO:0000256" key="3">
    <source>
        <dbReference type="ARBA" id="ARBA00022679"/>
    </source>
</evidence>
<evidence type="ECO:0000313" key="9">
    <source>
        <dbReference type="EMBL" id="HIV10027.1"/>
    </source>
</evidence>
<organism evidence="9 10">
    <name type="scientific">Candidatus Spyradenecus faecavium</name>
    <dbReference type="NCBI Taxonomy" id="2840947"/>
    <lineage>
        <taxon>Bacteria</taxon>
        <taxon>Pseudomonadati</taxon>
        <taxon>Lentisphaerota</taxon>
        <taxon>Lentisphaeria</taxon>
        <taxon>Lentisphaerales</taxon>
        <taxon>Lentisphaeraceae</taxon>
        <taxon>Lentisphaeraceae incertae sedis</taxon>
        <taxon>Candidatus Spyradenecus</taxon>
    </lineage>
</organism>
<comment type="caution">
    <text evidence="9">The sequence shown here is derived from an EMBL/GenBank/DDBJ whole genome shotgun (WGS) entry which is preliminary data.</text>
</comment>
<dbReference type="PRINTS" id="PR00507">
    <property type="entry name" value="N12N6MTFRASE"/>
</dbReference>
<accession>A0A9D1NPC0</accession>
<dbReference type="SUPFAM" id="SSF53335">
    <property type="entry name" value="S-adenosyl-L-methionine-dependent methyltransferases"/>
    <property type="match status" value="1"/>
</dbReference>
<name>A0A9D1NPC0_9BACT</name>
<keyword evidence="5" id="KW-0680">Restriction system</keyword>
<keyword evidence="4" id="KW-0949">S-adenosyl-L-methionine</keyword>
<dbReference type="EC" id="2.1.1.72" evidence="1"/>
<dbReference type="GO" id="GO:0003677">
    <property type="term" value="F:DNA binding"/>
    <property type="evidence" value="ECO:0007669"/>
    <property type="project" value="UniProtKB-KW"/>
</dbReference>
<feature type="domain" description="Type II methyltransferase M.TaqI-like" evidence="8">
    <location>
        <begin position="89"/>
        <end position="259"/>
    </location>
</feature>
<keyword evidence="3" id="KW-0808">Transferase</keyword>
<dbReference type="InterPro" id="IPR050953">
    <property type="entry name" value="N4_N6_ade-DNA_methylase"/>
</dbReference>
<dbReference type="PANTHER" id="PTHR33841">
    <property type="entry name" value="DNA METHYLTRANSFERASE YEEA-RELATED"/>
    <property type="match status" value="1"/>
</dbReference>